<organism evidence="1 2">
    <name type="scientific">Halorientalis brevis</name>
    <dbReference type="NCBI Taxonomy" id="1126241"/>
    <lineage>
        <taxon>Archaea</taxon>
        <taxon>Methanobacteriati</taxon>
        <taxon>Methanobacteriota</taxon>
        <taxon>Stenosarchaea group</taxon>
        <taxon>Halobacteria</taxon>
        <taxon>Halobacteriales</taxon>
        <taxon>Haloarculaceae</taxon>
        <taxon>Halorientalis</taxon>
    </lineage>
</organism>
<proteinExistence type="predicted"/>
<sequence length="322" mass="34946">MRSAFQIDRRELEACESVLEIIDERIGVSNVTLATVTYSYGNGISEITDIESVSNRGVKDLLGLGYETGAGAVVFDQLQDSSIPAVVLPGVHDGLETLHPLFRHHSTWSGGDKVAAVRSAQERFRATSENGDAFIWACASSSCMSGLVSDGRLRGFFHWLGLVHGWPDLEAVRHGKEEGFDDILMQCGILPRQGHELSDAHEITDPEILKQVYWSTLFNIHSLVPFAEGICGESLDGVLLSGRLVRREQPIDVARRIYEQCTDTAPVHVLEPYASARGAALVAEDVGTGAEHVLGIPVGDVPIQNDEQSEITLTVDGSGQTQ</sequence>
<evidence type="ECO:0008006" key="3">
    <source>
        <dbReference type="Google" id="ProtNLM"/>
    </source>
</evidence>
<dbReference type="AlphaFoldDB" id="A0ABD6C9Y8"/>
<keyword evidence="2" id="KW-1185">Reference proteome</keyword>
<accession>A0ABD6C9Y8</accession>
<gene>
    <name evidence="1" type="ORF">ACFR9U_09060</name>
</gene>
<dbReference type="RefSeq" id="WP_247374949.1">
    <property type="nucleotide sequence ID" value="NZ_JALLGV010000001.1"/>
</dbReference>
<evidence type="ECO:0000313" key="2">
    <source>
        <dbReference type="Proteomes" id="UP001597119"/>
    </source>
</evidence>
<name>A0ABD6C9Y8_9EURY</name>
<comment type="caution">
    <text evidence="1">The sequence shown here is derived from an EMBL/GenBank/DDBJ whole genome shotgun (WGS) entry which is preliminary data.</text>
</comment>
<dbReference type="EMBL" id="JBHUDJ010000003">
    <property type="protein sequence ID" value="MFD1587132.1"/>
    <property type="molecule type" value="Genomic_DNA"/>
</dbReference>
<dbReference type="Proteomes" id="UP001597119">
    <property type="component" value="Unassembled WGS sequence"/>
</dbReference>
<reference evidence="1 2" key="1">
    <citation type="journal article" date="2019" name="Int. J. Syst. Evol. Microbiol.">
        <title>The Global Catalogue of Microorganisms (GCM) 10K type strain sequencing project: providing services to taxonomists for standard genome sequencing and annotation.</title>
        <authorList>
            <consortium name="The Broad Institute Genomics Platform"/>
            <consortium name="The Broad Institute Genome Sequencing Center for Infectious Disease"/>
            <person name="Wu L."/>
            <person name="Ma J."/>
        </authorList>
    </citation>
    <scope>NUCLEOTIDE SEQUENCE [LARGE SCALE GENOMIC DNA]</scope>
    <source>
        <strain evidence="1 2">CGMCC 1.12125</strain>
    </source>
</reference>
<evidence type="ECO:0000313" key="1">
    <source>
        <dbReference type="EMBL" id="MFD1587132.1"/>
    </source>
</evidence>
<protein>
    <recommendedName>
        <fullName evidence="3">ROK family protein</fullName>
    </recommendedName>
</protein>